<comment type="caution">
    <text evidence="2">The sequence shown here is derived from an EMBL/GenBank/DDBJ whole genome shotgun (WGS) entry which is preliminary data.</text>
</comment>
<gene>
    <name evidence="2" type="ORF">OFUS_LOCUS5981</name>
</gene>
<dbReference type="AlphaFoldDB" id="A0A8J1TUM3"/>
<keyword evidence="3" id="KW-1185">Reference proteome</keyword>
<organism evidence="2 3">
    <name type="scientific">Owenia fusiformis</name>
    <name type="common">Polychaete worm</name>
    <dbReference type="NCBI Taxonomy" id="6347"/>
    <lineage>
        <taxon>Eukaryota</taxon>
        <taxon>Metazoa</taxon>
        <taxon>Spiralia</taxon>
        <taxon>Lophotrochozoa</taxon>
        <taxon>Annelida</taxon>
        <taxon>Polychaeta</taxon>
        <taxon>Sedentaria</taxon>
        <taxon>Canalipalpata</taxon>
        <taxon>Sabellida</taxon>
        <taxon>Oweniida</taxon>
        <taxon>Oweniidae</taxon>
        <taxon>Owenia</taxon>
    </lineage>
</organism>
<protein>
    <submittedName>
        <fullName evidence="2">Uncharacterized protein</fullName>
    </submittedName>
</protein>
<dbReference type="SUPFAM" id="SSF47473">
    <property type="entry name" value="EF-hand"/>
    <property type="match status" value="1"/>
</dbReference>
<dbReference type="InterPro" id="IPR032755">
    <property type="entry name" value="TSNAXIP1_N"/>
</dbReference>
<sequence>MSSEKMIVRRLPPIDSPTNMKKEITPRITDRYEGLTGPKYKIGSVNAHYNLPPPKVLKPFIDTNAGTLDTWPAHASGQAVSQTSVGLSRSKELVIVDEEAQGKPQLIPKPKFLEMLESFLKKELRSLGVTAVEPNELRLQAHREVFEYLVEDFKTYKPILSAIKNEYEMMIAYQSEQIRQLEPLKQMLVTVSEQCDQKIVQIREEEKQEMTDLKKENQRLYTRIEEMKNQEVSLQTQVERLQEELAAEYLKYRDECDARKLLVSDINDLRYQQEDFLMGKQQQSEEKDEDDPVMLKIALKQAREDEKEATARLNEMTANYGDVIPRRDYEALENQTKNLNEKYSTSLGDFDKLKAEHDALLDVHKQVVEQRDQFYIECETLRRTATPRPEWEKAGDHVTGGLARWQEISEGKTSNELVDLLIEEVQGAGDSASGAEYFDGQGVDENVPKYLRFEGQVRNRRLGKRDTALLIRDIWREKASHDAEKTDGKREKMDDFMYIYLQRRFALEQMIIEWGYNLLDSCERFAEADPNIGLFYKVLVGKGDEAIFHRDLRNMAKLLKHLTQADADKGNTGTLTKEDFKIALQQYYPEKDEEKINKLIEQAEIELEAKDEEVLEYRNMFMEDDEGNMGEFLTEVKKQGKDAKLEYVEEIKEHFGEATELSVEELRKAISTVDPTIDATSLDNYISWVFEIEKEKLSQETPAPVNVNVVKQRLRDGNIFRVGAKAT</sequence>
<accession>A0A8J1TUM3</accession>
<proteinExistence type="predicted"/>
<dbReference type="PANTHER" id="PTHR16306">
    <property type="entry name" value="TRANSLIN-ASSOCIATED FACTOR X-INTERACTING PROTEIN 1"/>
    <property type="match status" value="1"/>
</dbReference>
<name>A0A8J1TUM3_OWEFU</name>
<dbReference type="EMBL" id="CAIIXF020000003">
    <property type="protein sequence ID" value="CAH1779147.1"/>
    <property type="molecule type" value="Genomic_DNA"/>
</dbReference>
<dbReference type="OrthoDB" id="261426at2759"/>
<keyword evidence="1" id="KW-0175">Coiled coil</keyword>
<dbReference type="GO" id="GO:0005737">
    <property type="term" value="C:cytoplasm"/>
    <property type="evidence" value="ECO:0007669"/>
    <property type="project" value="TreeGrafter"/>
</dbReference>
<evidence type="ECO:0000256" key="1">
    <source>
        <dbReference type="ARBA" id="ARBA00023054"/>
    </source>
</evidence>
<evidence type="ECO:0000313" key="2">
    <source>
        <dbReference type="EMBL" id="CAH1779147.1"/>
    </source>
</evidence>
<dbReference type="PANTHER" id="PTHR16306:SF0">
    <property type="entry name" value="TRANSLIN-ASSOCIATED FACTOR X-INTERACTING PROTEIN 1"/>
    <property type="match status" value="1"/>
</dbReference>
<dbReference type="InterPro" id="IPR011992">
    <property type="entry name" value="EF-hand-dom_pair"/>
</dbReference>
<dbReference type="Proteomes" id="UP000749559">
    <property type="component" value="Unassembled WGS sequence"/>
</dbReference>
<dbReference type="Pfam" id="PF15739">
    <property type="entry name" value="TSNAXIP1_N"/>
    <property type="match status" value="1"/>
</dbReference>
<evidence type="ECO:0000313" key="3">
    <source>
        <dbReference type="Proteomes" id="UP000749559"/>
    </source>
</evidence>
<reference evidence="2" key="1">
    <citation type="submission" date="2022-03" db="EMBL/GenBank/DDBJ databases">
        <authorList>
            <person name="Martin C."/>
        </authorList>
    </citation>
    <scope>NUCLEOTIDE SEQUENCE</scope>
</reference>